<evidence type="ECO:0000256" key="7">
    <source>
        <dbReference type="ARBA" id="ARBA00022898"/>
    </source>
</evidence>
<comment type="similarity">
    <text evidence="3">Belongs to the NMT1/THI5 family.</text>
</comment>
<keyword evidence="12" id="KW-0732">Signal</keyword>
<evidence type="ECO:0000256" key="11">
    <source>
        <dbReference type="ARBA" id="ARBA00048179"/>
    </source>
</evidence>
<dbReference type="SUPFAM" id="SSF53850">
    <property type="entry name" value="Periplasmic binding protein-like II"/>
    <property type="match status" value="1"/>
</dbReference>
<evidence type="ECO:0000256" key="9">
    <source>
        <dbReference type="ARBA" id="ARBA00023004"/>
    </source>
</evidence>
<comment type="subunit">
    <text evidence="4">Homodimer.</text>
</comment>
<dbReference type="PROSITE" id="PS51318">
    <property type="entry name" value="TAT"/>
    <property type="match status" value="1"/>
</dbReference>
<evidence type="ECO:0000256" key="6">
    <source>
        <dbReference type="ARBA" id="ARBA00022723"/>
    </source>
</evidence>
<evidence type="ECO:0000256" key="3">
    <source>
        <dbReference type="ARBA" id="ARBA00009406"/>
    </source>
</evidence>
<comment type="function">
    <text evidence="1">Responsible for the formation of the pyrimidine heterocycle in the thiamine biosynthesis pathway. Catalyzes the formation of hydroxymethylpyrimidine phosphate (HMP-P) from histidine and pyridoxal phosphate (PLP). The protein uses PLP and the active site histidine to form HMP-P, generating an inactive enzyme. The enzyme can only undergo a single turnover, which suggests it is a suicide enzyme.</text>
</comment>
<evidence type="ECO:0000256" key="10">
    <source>
        <dbReference type="ARBA" id="ARBA00033171"/>
    </source>
</evidence>
<keyword evidence="7" id="KW-0663">Pyridoxal phosphate</keyword>
<dbReference type="GO" id="GO:0046872">
    <property type="term" value="F:metal ion binding"/>
    <property type="evidence" value="ECO:0007669"/>
    <property type="project" value="UniProtKB-KW"/>
</dbReference>
<evidence type="ECO:0000256" key="5">
    <source>
        <dbReference type="ARBA" id="ARBA00022679"/>
    </source>
</evidence>
<keyword evidence="5" id="KW-0808">Transferase</keyword>
<gene>
    <name evidence="14" type="ORF">PVT71_25855</name>
</gene>
<dbReference type="RefSeq" id="WP_353476082.1">
    <property type="nucleotide sequence ID" value="NZ_CP123387.1"/>
</dbReference>
<proteinExistence type="inferred from homology"/>
<comment type="pathway">
    <text evidence="2">Cofactor biosynthesis; thiamine diphosphate biosynthesis.</text>
</comment>
<feature type="chain" id="PRO_5043638917" description="Thiamine pyrimidine synthase" evidence="12">
    <location>
        <begin position="27"/>
        <end position="338"/>
    </location>
</feature>
<dbReference type="GO" id="GO:0016740">
    <property type="term" value="F:transferase activity"/>
    <property type="evidence" value="ECO:0007669"/>
    <property type="project" value="UniProtKB-KW"/>
</dbReference>
<evidence type="ECO:0000256" key="8">
    <source>
        <dbReference type="ARBA" id="ARBA00022977"/>
    </source>
</evidence>
<comment type="catalytic activity">
    <reaction evidence="11">
        <text>N(6)-(pyridoxal phosphate)-L-lysyl-[4-amino-5-hydroxymethyl-2-methylpyrimidine phosphate synthase] + L-histidyl-[4-amino-5-hydroxymethyl-2-methylpyrimidine phosphate synthase] + 2 Fe(3+) + 4 H2O = L-lysyl-[4-amino-5-hydroxymethyl-2-methylpyrimidine phosphate synthase] + (2S)-2-amino-5-hydroxy-4-oxopentanoyl-[4-amino-5-hydroxymethyl-2-methylpyrimidine phosphate synthase] + 4-amino-2-methyl-5-(phosphooxymethyl)pyrimidine + 3-oxopropanoate + 2 Fe(2+) + 2 H(+)</text>
        <dbReference type="Rhea" id="RHEA:65756"/>
        <dbReference type="Rhea" id="RHEA-COMP:16892"/>
        <dbReference type="Rhea" id="RHEA-COMP:16893"/>
        <dbReference type="Rhea" id="RHEA-COMP:16894"/>
        <dbReference type="Rhea" id="RHEA-COMP:16895"/>
        <dbReference type="ChEBI" id="CHEBI:15377"/>
        <dbReference type="ChEBI" id="CHEBI:15378"/>
        <dbReference type="ChEBI" id="CHEBI:29033"/>
        <dbReference type="ChEBI" id="CHEBI:29034"/>
        <dbReference type="ChEBI" id="CHEBI:29969"/>
        <dbReference type="ChEBI" id="CHEBI:29979"/>
        <dbReference type="ChEBI" id="CHEBI:33190"/>
        <dbReference type="ChEBI" id="CHEBI:58354"/>
        <dbReference type="ChEBI" id="CHEBI:143915"/>
        <dbReference type="ChEBI" id="CHEBI:157692"/>
    </reaction>
    <physiologicalReaction direction="left-to-right" evidence="11">
        <dbReference type="Rhea" id="RHEA:65757"/>
    </physiologicalReaction>
</comment>
<keyword evidence="8" id="KW-0784">Thiamine biosynthesis</keyword>
<evidence type="ECO:0000256" key="1">
    <source>
        <dbReference type="ARBA" id="ARBA00003469"/>
    </source>
</evidence>
<sequence>MKRRSFLSTLGLAASAAMLAAPAVHAADLEPVSLRLKWLPQAQFVGFYIAKAKGYYADEGLDLTINPGGPNLLTENLVATGADTFGLSGGTDSVFAAIEKGLPITCIGISHQETPFVFVSKADGPVQEIADFKDAAITTWFTGANYVLFGMLAANGIDRTDMNIQPQQVSVTPFVDGQVDVVTATRYNEYYTLMQRVGEENLKRFVPEDFGVSFPRDTLIVGNDFAAAHPDLVQGFVRASVKGWLDAFADKQAAIDLILKEAPTLERPHQEFMLDEVEKIMLAGAAAEKGLFTIDMDAVASAHKILVDYEVLGGPIDLESAFDSQFVDAIPAAERLPE</sequence>
<evidence type="ECO:0000259" key="13">
    <source>
        <dbReference type="Pfam" id="PF09084"/>
    </source>
</evidence>
<dbReference type="AlphaFoldDB" id="A0AAU8AR63"/>
<dbReference type="InterPro" id="IPR027939">
    <property type="entry name" value="NMT1/THI5"/>
</dbReference>
<feature type="domain" description="SsuA/THI5-like" evidence="13">
    <location>
        <begin position="42"/>
        <end position="254"/>
    </location>
</feature>
<evidence type="ECO:0000313" key="14">
    <source>
        <dbReference type="EMBL" id="XCC97192.1"/>
    </source>
</evidence>
<dbReference type="EMBL" id="CP123387">
    <property type="protein sequence ID" value="XCC97192.1"/>
    <property type="molecule type" value="Genomic_DNA"/>
</dbReference>
<evidence type="ECO:0000256" key="12">
    <source>
        <dbReference type="SAM" id="SignalP"/>
    </source>
</evidence>
<evidence type="ECO:0000256" key="2">
    <source>
        <dbReference type="ARBA" id="ARBA00004948"/>
    </source>
</evidence>
<reference evidence="14" key="1">
    <citation type="submission" date="2023-02" db="EMBL/GenBank/DDBJ databases">
        <title>Description and genomic characterization of Salipiger bruguierae sp. nov., isolated from the sediment of mangrove plant Bruguiera sexangula.</title>
        <authorList>
            <person name="Long M."/>
        </authorList>
    </citation>
    <scope>NUCLEOTIDE SEQUENCE</scope>
    <source>
        <strain evidence="14">H15</strain>
        <plasmid evidence="14">unnamed2</plasmid>
    </source>
</reference>
<accession>A0AAU8AR63</accession>
<keyword evidence="9" id="KW-0408">Iron</keyword>
<evidence type="ECO:0000256" key="4">
    <source>
        <dbReference type="ARBA" id="ARBA00011738"/>
    </source>
</evidence>
<dbReference type="InterPro" id="IPR015168">
    <property type="entry name" value="SsuA/THI5"/>
</dbReference>
<dbReference type="InterPro" id="IPR006311">
    <property type="entry name" value="TAT_signal"/>
</dbReference>
<dbReference type="Gene3D" id="3.40.190.10">
    <property type="entry name" value="Periplasmic binding protein-like II"/>
    <property type="match status" value="2"/>
</dbReference>
<dbReference type="GO" id="GO:0009228">
    <property type="term" value="P:thiamine biosynthetic process"/>
    <property type="evidence" value="ECO:0007669"/>
    <property type="project" value="UniProtKB-KW"/>
</dbReference>
<protein>
    <recommendedName>
        <fullName evidence="10">Thiamine pyrimidine synthase</fullName>
    </recommendedName>
</protein>
<geneLocation type="plasmid" evidence="14">
    <name>unnamed2</name>
</geneLocation>
<dbReference type="PANTHER" id="PTHR31528:SF1">
    <property type="entry name" value="4-AMINO-5-HYDROXYMETHYL-2-METHYLPYRIMIDINE PHOSPHATE SYNTHASE THI11-RELATED"/>
    <property type="match status" value="1"/>
</dbReference>
<feature type="signal peptide" evidence="12">
    <location>
        <begin position="1"/>
        <end position="26"/>
    </location>
</feature>
<dbReference type="PANTHER" id="PTHR31528">
    <property type="entry name" value="4-AMINO-5-HYDROXYMETHYL-2-METHYLPYRIMIDINE PHOSPHATE SYNTHASE THI11-RELATED"/>
    <property type="match status" value="1"/>
</dbReference>
<name>A0AAU8AR63_9RHOB</name>
<organism evidence="14">
    <name type="scientific">Alloyangia sp. H15</name>
    <dbReference type="NCBI Taxonomy" id="3029062"/>
    <lineage>
        <taxon>Bacteria</taxon>
        <taxon>Pseudomonadati</taxon>
        <taxon>Pseudomonadota</taxon>
        <taxon>Alphaproteobacteria</taxon>
        <taxon>Rhodobacterales</taxon>
        <taxon>Roseobacteraceae</taxon>
        <taxon>Alloyangia</taxon>
    </lineage>
</organism>
<keyword evidence="14" id="KW-0614">Plasmid</keyword>
<dbReference type="Pfam" id="PF09084">
    <property type="entry name" value="NMT1"/>
    <property type="match status" value="1"/>
</dbReference>
<keyword evidence="6" id="KW-0479">Metal-binding</keyword>